<accession>A0A3A6PF99</accession>
<gene>
    <name evidence="6" type="ORF">D3P09_15140</name>
</gene>
<comment type="similarity">
    <text evidence="1">Belongs to the bacterial solute-binding protein 1 family.</text>
</comment>
<evidence type="ECO:0000313" key="7">
    <source>
        <dbReference type="Proteomes" id="UP000267798"/>
    </source>
</evidence>
<evidence type="ECO:0000256" key="4">
    <source>
        <dbReference type="SAM" id="MobiDB-lite"/>
    </source>
</evidence>
<dbReference type="Proteomes" id="UP000267798">
    <property type="component" value="Unassembled WGS sequence"/>
</dbReference>
<evidence type="ECO:0000313" key="6">
    <source>
        <dbReference type="EMBL" id="RJX38860.1"/>
    </source>
</evidence>
<dbReference type="Pfam" id="PF01547">
    <property type="entry name" value="SBP_bac_1"/>
    <property type="match status" value="1"/>
</dbReference>
<keyword evidence="3 5" id="KW-0732">Signal</keyword>
<dbReference type="GO" id="GO:0015768">
    <property type="term" value="P:maltose transport"/>
    <property type="evidence" value="ECO:0007669"/>
    <property type="project" value="TreeGrafter"/>
</dbReference>
<keyword evidence="2" id="KW-0813">Transport</keyword>
<dbReference type="PANTHER" id="PTHR30061:SF50">
    <property type="entry name" value="MALTOSE_MALTODEXTRIN-BINDING PERIPLASMIC PROTEIN"/>
    <property type="match status" value="1"/>
</dbReference>
<dbReference type="RefSeq" id="WP_120111609.1">
    <property type="nucleotide sequence ID" value="NZ_QXQB01000003.1"/>
</dbReference>
<evidence type="ECO:0000256" key="3">
    <source>
        <dbReference type="ARBA" id="ARBA00022729"/>
    </source>
</evidence>
<dbReference type="PROSITE" id="PS51257">
    <property type="entry name" value="PROKAR_LIPOPROTEIN"/>
    <property type="match status" value="1"/>
</dbReference>
<dbReference type="PANTHER" id="PTHR30061">
    <property type="entry name" value="MALTOSE-BINDING PERIPLASMIC PROTEIN"/>
    <property type="match status" value="1"/>
</dbReference>
<feature type="region of interest" description="Disordered" evidence="4">
    <location>
        <begin position="26"/>
        <end position="51"/>
    </location>
</feature>
<dbReference type="CDD" id="cd13585">
    <property type="entry name" value="PBP2_TMBP_like"/>
    <property type="match status" value="1"/>
</dbReference>
<organism evidence="6 7">
    <name type="scientific">Paenibacillus pinisoli</name>
    <dbReference type="NCBI Taxonomy" id="1276110"/>
    <lineage>
        <taxon>Bacteria</taxon>
        <taxon>Bacillati</taxon>
        <taxon>Bacillota</taxon>
        <taxon>Bacilli</taxon>
        <taxon>Bacillales</taxon>
        <taxon>Paenibacillaceae</taxon>
        <taxon>Paenibacillus</taxon>
    </lineage>
</organism>
<feature type="signal peptide" evidence="5">
    <location>
        <begin position="1"/>
        <end position="23"/>
    </location>
</feature>
<protein>
    <submittedName>
        <fullName evidence="6">Sugar ABC transporter substrate-binding protein</fullName>
    </submittedName>
</protein>
<dbReference type="GO" id="GO:1901982">
    <property type="term" value="F:maltose binding"/>
    <property type="evidence" value="ECO:0007669"/>
    <property type="project" value="TreeGrafter"/>
</dbReference>
<dbReference type="AlphaFoldDB" id="A0A3A6PF99"/>
<dbReference type="EMBL" id="QXQB01000003">
    <property type="protein sequence ID" value="RJX38860.1"/>
    <property type="molecule type" value="Genomic_DNA"/>
</dbReference>
<keyword evidence="7" id="KW-1185">Reference proteome</keyword>
<evidence type="ECO:0000256" key="2">
    <source>
        <dbReference type="ARBA" id="ARBA00022448"/>
    </source>
</evidence>
<dbReference type="GO" id="GO:0055052">
    <property type="term" value="C:ATP-binding cassette (ABC) transporter complex, substrate-binding subunit-containing"/>
    <property type="evidence" value="ECO:0007669"/>
    <property type="project" value="TreeGrafter"/>
</dbReference>
<evidence type="ECO:0000256" key="5">
    <source>
        <dbReference type="SAM" id="SignalP"/>
    </source>
</evidence>
<dbReference type="SUPFAM" id="SSF53850">
    <property type="entry name" value="Periplasmic binding protein-like II"/>
    <property type="match status" value="1"/>
</dbReference>
<dbReference type="OrthoDB" id="9782846at2"/>
<feature type="chain" id="PRO_5038597336" evidence="5">
    <location>
        <begin position="24"/>
        <end position="432"/>
    </location>
</feature>
<dbReference type="InterPro" id="IPR006059">
    <property type="entry name" value="SBP"/>
</dbReference>
<dbReference type="GO" id="GO:0042956">
    <property type="term" value="P:maltodextrin transmembrane transport"/>
    <property type="evidence" value="ECO:0007669"/>
    <property type="project" value="TreeGrafter"/>
</dbReference>
<proteinExistence type="inferred from homology"/>
<evidence type="ECO:0000256" key="1">
    <source>
        <dbReference type="ARBA" id="ARBA00008520"/>
    </source>
</evidence>
<reference evidence="6 7" key="1">
    <citation type="submission" date="2018-09" db="EMBL/GenBank/DDBJ databases">
        <title>Paenibacillus aracenensis nov. sp. isolated from a cave in southern Spain.</title>
        <authorList>
            <person name="Jurado V."/>
            <person name="Gutierrez-Patricio S."/>
            <person name="Gonzalez-Pimentel J.L."/>
            <person name="Miller A.Z."/>
            <person name="Laiz L."/>
            <person name="Saiz-Jimenez C."/>
        </authorList>
    </citation>
    <scope>NUCLEOTIDE SEQUENCE [LARGE SCALE GENOMIC DNA]</scope>
    <source>
        <strain evidence="6 7">JCM 19203</strain>
    </source>
</reference>
<comment type="caution">
    <text evidence="6">The sequence shown here is derived from an EMBL/GenBank/DDBJ whole genome shotgun (WGS) entry which is preliminary data.</text>
</comment>
<name>A0A3A6PF99_9BACL</name>
<dbReference type="Gene3D" id="3.40.190.10">
    <property type="entry name" value="Periplasmic binding protein-like II"/>
    <property type="match status" value="1"/>
</dbReference>
<sequence length="432" mass="47512">MKKSAMLLTAIMMVIVLALSACGGGGNSEGSKDQNKGNTNTQNEGKDGTGNATIRFATWDTGEALKIQQEIAKKFEAAHPGIKVQVEPYGDGFDQKLAAGFGASNPPDVMYMWDFPTYYKSLEPLDGFVEKDETLQIDDFYPGLFAYNKVEGNLYGLPAGFTTRVFYYNKKLFDDAGIPYPQDGWSWDDMKAIAQKLTDKSKKQYGIGVRADNDTYDLQGFVWSNGSSLISDDGKAIEGYMNSKETAEAIGVLGQAVKEGYGVLVGGKNQQSGDDIFKAGKIAMWESGIWPLEGFKEAGIDVGTVEPPVFPGKDVKGVLAQSAVSIAKDSKHKEAAWEFVKFYVSEEAIKMRTADLPIRISIVEEKGFKEDALYKPFYTMLERSSNAPAFLLHPNWSQINRNLSVAVEAIMLGNNPQEMLDQAVKESEKFLK</sequence>